<keyword evidence="9" id="KW-0539">Nucleus</keyword>
<keyword evidence="8" id="KW-0862">Zinc</keyword>
<dbReference type="AlphaFoldDB" id="A0A1E7FVE4"/>
<evidence type="ECO:0000259" key="11">
    <source>
        <dbReference type="Pfam" id="PF11789"/>
    </source>
</evidence>
<evidence type="ECO:0000256" key="10">
    <source>
        <dbReference type="SAM" id="MobiDB-lite"/>
    </source>
</evidence>
<dbReference type="PANTHER" id="PTHR21330:SF1">
    <property type="entry name" value="E3 SUMO-PROTEIN LIGASE NSE2"/>
    <property type="match status" value="1"/>
</dbReference>
<proteinExistence type="inferred from homology"/>
<feature type="domain" description="SP-RING-type" evidence="11">
    <location>
        <begin position="168"/>
        <end position="212"/>
    </location>
</feature>
<dbReference type="PANTHER" id="PTHR21330">
    <property type="entry name" value="E3 SUMO-PROTEIN LIGASE NSE2"/>
    <property type="match status" value="1"/>
</dbReference>
<evidence type="ECO:0000256" key="8">
    <source>
        <dbReference type="ARBA" id="ARBA00022833"/>
    </source>
</evidence>
<evidence type="ECO:0000313" key="12">
    <source>
        <dbReference type="EMBL" id="OEU22119.1"/>
    </source>
</evidence>
<dbReference type="GO" id="GO:0005634">
    <property type="term" value="C:nucleus"/>
    <property type="evidence" value="ECO:0007669"/>
    <property type="project" value="UniProtKB-SubCell"/>
</dbReference>
<keyword evidence="7" id="KW-0833">Ubl conjugation pathway</keyword>
<evidence type="ECO:0000256" key="7">
    <source>
        <dbReference type="ARBA" id="ARBA00022786"/>
    </source>
</evidence>
<evidence type="ECO:0000313" key="13">
    <source>
        <dbReference type="Proteomes" id="UP000095751"/>
    </source>
</evidence>
<dbReference type="Proteomes" id="UP000095751">
    <property type="component" value="Unassembled WGS sequence"/>
</dbReference>
<dbReference type="GO" id="GO:0030915">
    <property type="term" value="C:Smc5-Smc6 complex"/>
    <property type="evidence" value="ECO:0007669"/>
    <property type="project" value="InterPro"/>
</dbReference>
<dbReference type="InterPro" id="IPR004181">
    <property type="entry name" value="Znf_MIZ"/>
</dbReference>
<gene>
    <name evidence="12" type="ORF">FRACYDRAFT_232273</name>
</gene>
<dbReference type="GO" id="GO:0061665">
    <property type="term" value="F:SUMO ligase activity"/>
    <property type="evidence" value="ECO:0007669"/>
    <property type="project" value="TreeGrafter"/>
</dbReference>
<evidence type="ECO:0000256" key="4">
    <source>
        <dbReference type="ARBA" id="ARBA00022679"/>
    </source>
</evidence>
<evidence type="ECO:0000256" key="5">
    <source>
        <dbReference type="ARBA" id="ARBA00022723"/>
    </source>
</evidence>
<keyword evidence="4" id="KW-0808">Transferase</keyword>
<name>A0A1E7FVE4_9STRA</name>
<evidence type="ECO:0000256" key="3">
    <source>
        <dbReference type="ARBA" id="ARBA00008212"/>
    </source>
</evidence>
<dbReference type="GO" id="GO:0000724">
    <property type="term" value="P:double-strand break repair via homologous recombination"/>
    <property type="evidence" value="ECO:0007669"/>
    <property type="project" value="InterPro"/>
</dbReference>
<dbReference type="Gene3D" id="3.30.40.10">
    <property type="entry name" value="Zinc/RING finger domain, C3HC4 (zinc finger)"/>
    <property type="match status" value="1"/>
</dbReference>
<dbReference type="OrthoDB" id="47490at2759"/>
<organism evidence="12 13">
    <name type="scientific">Fragilariopsis cylindrus CCMP1102</name>
    <dbReference type="NCBI Taxonomy" id="635003"/>
    <lineage>
        <taxon>Eukaryota</taxon>
        <taxon>Sar</taxon>
        <taxon>Stramenopiles</taxon>
        <taxon>Ochrophyta</taxon>
        <taxon>Bacillariophyta</taxon>
        <taxon>Bacillariophyceae</taxon>
        <taxon>Bacillariophycidae</taxon>
        <taxon>Bacillariales</taxon>
        <taxon>Bacillariaceae</taxon>
        <taxon>Fragilariopsis</taxon>
    </lineage>
</organism>
<dbReference type="EMBL" id="KV784353">
    <property type="protein sequence ID" value="OEU22119.1"/>
    <property type="molecule type" value="Genomic_DNA"/>
</dbReference>
<reference evidence="12 13" key="1">
    <citation type="submission" date="2016-09" db="EMBL/GenBank/DDBJ databases">
        <title>Extensive genetic diversity and differential bi-allelic expression allows diatom success in the polar Southern Ocean.</title>
        <authorList>
            <consortium name="DOE Joint Genome Institute"/>
            <person name="Mock T."/>
            <person name="Otillar R.P."/>
            <person name="Strauss J."/>
            <person name="Dupont C."/>
            <person name="Frickenhaus S."/>
            <person name="Maumus F."/>
            <person name="Mcmullan M."/>
            <person name="Sanges R."/>
            <person name="Schmutz J."/>
            <person name="Toseland A."/>
            <person name="Valas R."/>
            <person name="Veluchamy A."/>
            <person name="Ward B.J."/>
            <person name="Allen A."/>
            <person name="Barry K."/>
            <person name="Falciatore A."/>
            <person name="Ferrante M."/>
            <person name="Fortunato A.E."/>
            <person name="Gloeckner G."/>
            <person name="Gruber A."/>
            <person name="Hipkin R."/>
            <person name="Janech M."/>
            <person name="Kroth P."/>
            <person name="Leese F."/>
            <person name="Lindquist E."/>
            <person name="Lyon B.R."/>
            <person name="Martin J."/>
            <person name="Mayer C."/>
            <person name="Parker M."/>
            <person name="Quesneville H."/>
            <person name="Raymond J."/>
            <person name="Uhlig C."/>
            <person name="Valentin K.U."/>
            <person name="Worden A.Z."/>
            <person name="Armbrust E.V."/>
            <person name="Bowler C."/>
            <person name="Green B."/>
            <person name="Moulton V."/>
            <person name="Van Oosterhout C."/>
            <person name="Grigoriev I."/>
        </authorList>
    </citation>
    <scope>NUCLEOTIDE SEQUENCE [LARGE SCALE GENOMIC DNA]</scope>
    <source>
        <strain evidence="12 13">CCMP1102</strain>
    </source>
</reference>
<evidence type="ECO:0000256" key="9">
    <source>
        <dbReference type="ARBA" id="ARBA00023242"/>
    </source>
</evidence>
<protein>
    <recommendedName>
        <fullName evidence="11">SP-RING-type domain-containing protein</fullName>
    </recommendedName>
</protein>
<dbReference type="InterPro" id="IPR013083">
    <property type="entry name" value="Znf_RING/FYVE/PHD"/>
</dbReference>
<comment type="subcellular location">
    <subcellularLocation>
        <location evidence="1">Nucleus</location>
    </subcellularLocation>
</comment>
<evidence type="ECO:0000256" key="2">
    <source>
        <dbReference type="ARBA" id="ARBA00004718"/>
    </source>
</evidence>
<feature type="region of interest" description="Disordered" evidence="10">
    <location>
        <begin position="81"/>
        <end position="103"/>
    </location>
</feature>
<keyword evidence="13" id="KW-1185">Reference proteome</keyword>
<keyword evidence="6" id="KW-0863">Zinc-finger</keyword>
<comment type="similarity">
    <text evidence="3">Belongs to the NSE2 family.</text>
</comment>
<dbReference type="InParanoid" id="A0A1E7FVE4"/>
<dbReference type="SUPFAM" id="SSF57850">
    <property type="entry name" value="RING/U-box"/>
    <property type="match status" value="1"/>
</dbReference>
<accession>A0A1E7FVE4</accession>
<dbReference type="GO" id="GO:0016925">
    <property type="term" value="P:protein sumoylation"/>
    <property type="evidence" value="ECO:0007669"/>
    <property type="project" value="UniProtKB-UniPathway"/>
</dbReference>
<dbReference type="CDD" id="cd16651">
    <property type="entry name" value="SPL-RING_NSE2"/>
    <property type="match status" value="1"/>
</dbReference>
<keyword evidence="5" id="KW-0479">Metal-binding</keyword>
<dbReference type="KEGG" id="fcy:FRACYDRAFT_232273"/>
<dbReference type="UniPathway" id="UPA00886"/>
<evidence type="ECO:0000256" key="1">
    <source>
        <dbReference type="ARBA" id="ARBA00004123"/>
    </source>
</evidence>
<evidence type="ECO:0000256" key="6">
    <source>
        <dbReference type="ARBA" id="ARBA00022771"/>
    </source>
</evidence>
<dbReference type="InterPro" id="IPR026846">
    <property type="entry name" value="Nse2(Mms21)"/>
</dbReference>
<sequence length="259" mass="29922">MSFINLADQFGRGREKECREWIGQNDNMANSLATRFTRGDQFETLLGEEFTDQCRDKLKVIVKDNVSKERKLKAYMNAVKSLKDNYSPPTSQQENDGDGDDIKPQVEEEDFQQKLEENYSKELEKIENNSIMVTQEQRYLKLLEKLGENDDQDDELVVVNPASSDNINRIKCHLTLAVMEDPVRSRTCKHSFSKAAIVHHLRVSKICPVAGCINRNMRTSELEDDPDTAILVRRYKKREELQKKNKAQSALDMDDDDDE</sequence>
<dbReference type="Pfam" id="PF11789">
    <property type="entry name" value="zf-Nse"/>
    <property type="match status" value="1"/>
</dbReference>
<comment type="pathway">
    <text evidence="2">Protein modification; protein sumoylation.</text>
</comment>
<dbReference type="GO" id="GO:0008270">
    <property type="term" value="F:zinc ion binding"/>
    <property type="evidence" value="ECO:0007669"/>
    <property type="project" value="UniProtKB-KW"/>
</dbReference>